<keyword evidence="1" id="KW-0812">Transmembrane</keyword>
<proteinExistence type="predicted"/>
<feature type="transmembrane region" description="Helical" evidence="1">
    <location>
        <begin position="7"/>
        <end position="26"/>
    </location>
</feature>
<name>A0A2W0CDG6_9BACL</name>
<keyword evidence="1" id="KW-0472">Membrane</keyword>
<evidence type="ECO:0000313" key="2">
    <source>
        <dbReference type="EMBL" id="PYY25828.1"/>
    </source>
</evidence>
<evidence type="ECO:0000256" key="1">
    <source>
        <dbReference type="SAM" id="Phobius"/>
    </source>
</evidence>
<dbReference type="Proteomes" id="UP000247459">
    <property type="component" value="Unassembled WGS sequence"/>
</dbReference>
<organism evidence="2 3">
    <name type="scientific">Paenibacillus illinoisensis</name>
    <dbReference type="NCBI Taxonomy" id="59845"/>
    <lineage>
        <taxon>Bacteria</taxon>
        <taxon>Bacillati</taxon>
        <taxon>Bacillota</taxon>
        <taxon>Bacilli</taxon>
        <taxon>Bacillales</taxon>
        <taxon>Paenibacillaceae</taxon>
        <taxon>Paenibacillus</taxon>
    </lineage>
</organism>
<evidence type="ECO:0000313" key="3">
    <source>
        <dbReference type="Proteomes" id="UP000247459"/>
    </source>
</evidence>
<protein>
    <submittedName>
        <fullName evidence="2">Uncharacterized protein</fullName>
    </submittedName>
</protein>
<dbReference type="AlphaFoldDB" id="A0A2W0CDG6"/>
<dbReference type="EMBL" id="PRLG01000029">
    <property type="protein sequence ID" value="PYY25828.1"/>
    <property type="molecule type" value="Genomic_DNA"/>
</dbReference>
<keyword evidence="1" id="KW-1133">Transmembrane helix</keyword>
<comment type="caution">
    <text evidence="2">The sequence shown here is derived from an EMBL/GenBank/DDBJ whole genome shotgun (WGS) entry which is preliminary data.</text>
</comment>
<accession>A0A2W0CDG6</accession>
<gene>
    <name evidence="2" type="ORF">PIL02S_05192</name>
</gene>
<sequence length="40" mass="4255">MMSDFDGTGFAELLIVVILVVLFVFGSSDIDELTDSPSSS</sequence>
<reference evidence="2 3" key="1">
    <citation type="submission" date="2018-01" db="EMBL/GenBank/DDBJ databases">
        <title>Genome sequence of the PGP bacterium Paenibacillus illinoisensis E3.</title>
        <authorList>
            <person name="Rolli E."/>
            <person name="Marasco R."/>
            <person name="Bessem C."/>
            <person name="Michoud G."/>
            <person name="Gaiarsa S."/>
            <person name="Borin S."/>
            <person name="Daffonchio D."/>
        </authorList>
    </citation>
    <scope>NUCLEOTIDE SEQUENCE [LARGE SCALE GENOMIC DNA]</scope>
    <source>
        <strain evidence="2 3">E3</strain>
    </source>
</reference>